<keyword evidence="7 13" id="KW-1133">Transmembrane helix</keyword>
<dbReference type="PANTHER" id="PTHR13046">
    <property type="entry name" value="PROTEASE U48 CAAX PRENYL PROTEASE RCE1"/>
    <property type="match status" value="1"/>
</dbReference>
<evidence type="ECO:0000256" key="3">
    <source>
        <dbReference type="ARBA" id="ARBA00022670"/>
    </source>
</evidence>
<name>A0AAN5IEX7_9BILA</name>
<dbReference type="EC" id="3.4.26.1" evidence="11"/>
<reference evidence="16" key="1">
    <citation type="submission" date="2022-10" db="EMBL/GenBank/DDBJ databases">
        <title>Genome assembly of Pristionchus species.</title>
        <authorList>
            <person name="Yoshida K."/>
            <person name="Sommer R.J."/>
        </authorList>
    </citation>
    <scope>NUCLEOTIDE SEQUENCE [LARGE SCALE GENOMIC DNA]</scope>
    <source>
        <strain evidence="16">RS5460</strain>
    </source>
</reference>
<dbReference type="GO" id="GO:0004222">
    <property type="term" value="F:metalloendopeptidase activity"/>
    <property type="evidence" value="ECO:0007669"/>
    <property type="project" value="InterPro"/>
</dbReference>
<evidence type="ECO:0000256" key="8">
    <source>
        <dbReference type="ARBA" id="ARBA00023136"/>
    </source>
</evidence>
<evidence type="ECO:0000256" key="13">
    <source>
        <dbReference type="SAM" id="Phobius"/>
    </source>
</evidence>
<evidence type="ECO:0000256" key="12">
    <source>
        <dbReference type="ARBA" id="ARBA00049763"/>
    </source>
</evidence>
<comment type="subcellular location">
    <subcellularLocation>
        <location evidence="1">Endoplasmic reticulum membrane</location>
        <topology evidence="1">Multi-pass membrane protein</topology>
    </subcellularLocation>
</comment>
<dbReference type="AlphaFoldDB" id="A0AAN5IEX7"/>
<comment type="similarity">
    <text evidence="2">Belongs to the peptidase U48 family.</text>
</comment>
<dbReference type="Pfam" id="PF02517">
    <property type="entry name" value="Rce1-like"/>
    <property type="match status" value="1"/>
</dbReference>
<keyword evidence="6" id="KW-0256">Endoplasmic reticulum</keyword>
<keyword evidence="5" id="KW-0378">Hydrolase</keyword>
<evidence type="ECO:0000256" key="6">
    <source>
        <dbReference type="ARBA" id="ARBA00022824"/>
    </source>
</evidence>
<sequence length="263" mass="28784">MGLALASAISIPFHHVGLINIFDYAGTDRNDPTSIRRRIAGLLVSNVISITSTCVVLNVNSIVRAREVFGLDTVGLGAAAIAAGIHTSILYAPNIIDHLKTFDWSQFKQDVIHLENVRDVVVAPVAEEIAFRACASSLIASVFSKTTAIWATPWLFALSHLHLIGDDLRKGYDMREAVMRRGFQVLYSYAFGVYTTALFFRTNHLSAAVVCHMVCNTFGLPLIVELPSRRASPYRTAMVALSVVGLAAFIGSYTYFTDPGLFR</sequence>
<evidence type="ECO:0000259" key="14">
    <source>
        <dbReference type="Pfam" id="PF02517"/>
    </source>
</evidence>
<evidence type="ECO:0000256" key="7">
    <source>
        <dbReference type="ARBA" id="ARBA00022989"/>
    </source>
</evidence>
<feature type="transmembrane region" description="Helical" evidence="13">
    <location>
        <begin position="236"/>
        <end position="256"/>
    </location>
</feature>
<feature type="transmembrane region" description="Helical" evidence="13">
    <location>
        <begin position="206"/>
        <end position="224"/>
    </location>
</feature>
<feature type="transmembrane region" description="Helical" evidence="13">
    <location>
        <begin position="182"/>
        <end position="200"/>
    </location>
</feature>
<dbReference type="GO" id="GO:0071586">
    <property type="term" value="P:CAAX-box protein processing"/>
    <property type="evidence" value="ECO:0007669"/>
    <property type="project" value="InterPro"/>
</dbReference>
<evidence type="ECO:0000256" key="4">
    <source>
        <dbReference type="ARBA" id="ARBA00022692"/>
    </source>
</evidence>
<dbReference type="EMBL" id="BTRK01000006">
    <property type="protein sequence ID" value="GMR60166.1"/>
    <property type="molecule type" value="Genomic_DNA"/>
</dbReference>
<evidence type="ECO:0000256" key="10">
    <source>
        <dbReference type="ARBA" id="ARBA00047280"/>
    </source>
</evidence>
<feature type="domain" description="CAAX prenyl protease 2/Lysostaphin resistance protein A-like" evidence="14">
    <location>
        <begin position="119"/>
        <end position="218"/>
    </location>
</feature>
<evidence type="ECO:0000313" key="16">
    <source>
        <dbReference type="Proteomes" id="UP001328107"/>
    </source>
</evidence>
<gene>
    <name evidence="15" type="ORF">PMAYCL1PPCAC_30361</name>
</gene>
<dbReference type="PANTHER" id="PTHR13046:SF0">
    <property type="entry name" value="CAAX PRENYL PROTEASE 2"/>
    <property type="match status" value="1"/>
</dbReference>
<keyword evidence="4 13" id="KW-0812">Transmembrane</keyword>
<organism evidence="15 16">
    <name type="scientific">Pristionchus mayeri</name>
    <dbReference type="NCBI Taxonomy" id="1317129"/>
    <lineage>
        <taxon>Eukaryota</taxon>
        <taxon>Metazoa</taxon>
        <taxon>Ecdysozoa</taxon>
        <taxon>Nematoda</taxon>
        <taxon>Chromadorea</taxon>
        <taxon>Rhabditida</taxon>
        <taxon>Rhabditina</taxon>
        <taxon>Diplogasteromorpha</taxon>
        <taxon>Diplogasteroidea</taxon>
        <taxon>Neodiplogasteridae</taxon>
        <taxon>Pristionchus</taxon>
    </lineage>
</organism>
<feature type="transmembrane region" description="Helical" evidence="13">
    <location>
        <begin position="74"/>
        <end position="92"/>
    </location>
</feature>
<dbReference type="Proteomes" id="UP001328107">
    <property type="component" value="Unassembled WGS sequence"/>
</dbReference>
<evidence type="ECO:0000313" key="15">
    <source>
        <dbReference type="EMBL" id="GMR60166.1"/>
    </source>
</evidence>
<dbReference type="InterPro" id="IPR039731">
    <property type="entry name" value="Rce1"/>
</dbReference>
<evidence type="ECO:0000256" key="11">
    <source>
        <dbReference type="ARBA" id="ARBA00049729"/>
    </source>
</evidence>
<dbReference type="GO" id="GO:0005789">
    <property type="term" value="C:endoplasmic reticulum membrane"/>
    <property type="evidence" value="ECO:0007669"/>
    <property type="project" value="UniProtKB-SubCell"/>
</dbReference>
<keyword evidence="8 13" id="KW-0472">Membrane</keyword>
<keyword evidence="16" id="KW-1185">Reference proteome</keyword>
<accession>A0AAN5IEX7</accession>
<evidence type="ECO:0000256" key="2">
    <source>
        <dbReference type="ARBA" id="ARBA00006897"/>
    </source>
</evidence>
<dbReference type="InterPro" id="IPR003675">
    <property type="entry name" value="Rce1/LyrA-like_dom"/>
</dbReference>
<feature type="transmembrane region" description="Helical" evidence="13">
    <location>
        <begin position="39"/>
        <end position="62"/>
    </location>
</feature>
<comment type="catalytic activity">
    <reaction evidence="10">
        <text>Hydrolyzes the peptide bond -P2-(S-farnesyl or geranylgeranyl)C-P1'-P2'-P3'-COOH where P1' and P2' are amino acids with aliphatic sidechains and P3' is any C-terminal residue.</text>
        <dbReference type="EC" id="3.4.26.1"/>
    </reaction>
</comment>
<protein>
    <recommendedName>
        <fullName evidence="12">CAAX prenyl protease 2</fullName>
        <ecNumber evidence="11">3.4.26.1</ecNumber>
    </recommendedName>
    <alternativeName>
        <fullName evidence="9">Farnesylated proteins-converting enzyme 2</fullName>
    </alternativeName>
</protein>
<keyword evidence="3" id="KW-0645">Protease</keyword>
<evidence type="ECO:0000256" key="5">
    <source>
        <dbReference type="ARBA" id="ARBA00022801"/>
    </source>
</evidence>
<evidence type="ECO:0000256" key="1">
    <source>
        <dbReference type="ARBA" id="ARBA00004477"/>
    </source>
</evidence>
<proteinExistence type="inferred from homology"/>
<comment type="caution">
    <text evidence="15">The sequence shown here is derived from an EMBL/GenBank/DDBJ whole genome shotgun (WGS) entry which is preliminary data.</text>
</comment>
<evidence type="ECO:0000256" key="9">
    <source>
        <dbReference type="ARBA" id="ARBA00032607"/>
    </source>
</evidence>